<dbReference type="STRING" id="1307839.L21SP5_00711"/>
<dbReference type="Gene3D" id="3.90.226.10">
    <property type="entry name" value="2-enoyl-CoA Hydratase, Chain A, domain 1"/>
    <property type="match status" value="1"/>
</dbReference>
<dbReference type="EC" id="3.4.21.102" evidence="2"/>
<name>A0A0S2HWI9_9BACT</name>
<dbReference type="RefSeq" id="WP_057951934.1">
    <property type="nucleotide sequence ID" value="NZ_CP013118.1"/>
</dbReference>
<dbReference type="Pfam" id="PF03572">
    <property type="entry name" value="Peptidase_S41"/>
    <property type="match status" value="1"/>
</dbReference>
<dbReference type="Gene3D" id="3.30.750.44">
    <property type="match status" value="1"/>
</dbReference>
<keyword evidence="2" id="KW-0645">Protease</keyword>
<keyword evidence="3" id="KW-1185">Reference proteome</keyword>
<dbReference type="CDD" id="cd07563">
    <property type="entry name" value="Peptidase_S41_IRBP"/>
    <property type="match status" value="1"/>
</dbReference>
<accession>A0A0S2HWI9</accession>
<dbReference type="OrthoDB" id="6397760at2"/>
<dbReference type="GO" id="GO:0006508">
    <property type="term" value="P:proteolysis"/>
    <property type="evidence" value="ECO:0007669"/>
    <property type="project" value="UniProtKB-KW"/>
</dbReference>
<proteinExistence type="predicted"/>
<feature type="domain" description="Tail specific protease" evidence="1">
    <location>
        <begin position="120"/>
        <end position="331"/>
    </location>
</feature>
<evidence type="ECO:0000313" key="3">
    <source>
        <dbReference type="Proteomes" id="UP000064893"/>
    </source>
</evidence>
<dbReference type="EMBL" id="CP013118">
    <property type="protein sequence ID" value="ALO14383.1"/>
    <property type="molecule type" value="Genomic_DNA"/>
</dbReference>
<dbReference type="SUPFAM" id="SSF52096">
    <property type="entry name" value="ClpP/crotonase"/>
    <property type="match status" value="1"/>
</dbReference>
<organism evidence="2 3">
    <name type="scientific">Salinivirga cyanobacteriivorans</name>
    <dbReference type="NCBI Taxonomy" id="1307839"/>
    <lineage>
        <taxon>Bacteria</taxon>
        <taxon>Pseudomonadati</taxon>
        <taxon>Bacteroidota</taxon>
        <taxon>Bacteroidia</taxon>
        <taxon>Bacteroidales</taxon>
        <taxon>Salinivirgaceae</taxon>
        <taxon>Salinivirga</taxon>
    </lineage>
</organism>
<dbReference type="SMART" id="SM00245">
    <property type="entry name" value="TSPc"/>
    <property type="match status" value="1"/>
</dbReference>
<dbReference type="Proteomes" id="UP000064893">
    <property type="component" value="Chromosome"/>
</dbReference>
<evidence type="ECO:0000313" key="2">
    <source>
        <dbReference type="EMBL" id="ALO14383.1"/>
    </source>
</evidence>
<protein>
    <submittedName>
        <fullName evidence="2">Carboxy-terminal processing protease CtpB</fullName>
        <ecNumber evidence="2">3.4.21.102</ecNumber>
    </submittedName>
</protein>
<evidence type="ECO:0000259" key="1">
    <source>
        <dbReference type="SMART" id="SM00245"/>
    </source>
</evidence>
<dbReference type="Pfam" id="PF14684">
    <property type="entry name" value="Tricorn_C1"/>
    <property type="match status" value="1"/>
</dbReference>
<dbReference type="AlphaFoldDB" id="A0A0S2HWI9"/>
<dbReference type="KEGG" id="blq:L21SP5_00711"/>
<reference evidence="2 3" key="1">
    <citation type="submission" date="2015-11" db="EMBL/GenBank/DDBJ databases">
        <title>Description and complete genome sequence of a novel strain predominating in hypersaline microbial mats and representing a new family of the Bacteriodetes phylum.</title>
        <authorList>
            <person name="Spring S."/>
            <person name="Bunk B."/>
            <person name="Sproer C."/>
            <person name="Klenk H.-P."/>
        </authorList>
    </citation>
    <scope>NUCLEOTIDE SEQUENCE [LARGE SCALE GENOMIC DNA]</scope>
    <source>
        <strain evidence="2 3">L21-Spi-D4</strain>
    </source>
</reference>
<dbReference type="InterPro" id="IPR028204">
    <property type="entry name" value="Tricorn_C1"/>
</dbReference>
<sequence length="358" mass="40863">MNKHSFSFGTIIMVVLFGLSSCEKPFMDGDPDYNHRENFEYLWNEVDQKYSYFDVKNINWGEVYTEYSPRVNTNMTNEAFFNLMFEMLGTLRDGHVNLRSSFNVSRYNISYDAPENYNGRLLEDYYLEPNELNHFDLAEHSYITGPLKHQLFPVNGHLIGYIQYGSFSYPISDYDIDYTLNRMRPTTGLIIDVRQNGGGAITNIFQMINRLTEEKHYLYGTVIKDGPEHDAFGELMKVYNDPEGSIKYTKPVVIITNRNCYSATTFFAAALKAYQNVTQIGDTTGGGAGAPHGGQMPNGWYYRFSVTRSGYPNGDTLYDFETGVPPDVYVNMDPSDEENGHDTMIDTAITLLISQSKK</sequence>
<dbReference type="PANTHER" id="PTHR11261">
    <property type="entry name" value="INTERPHOTORECEPTOR RETINOID-BINDING PROTEIN"/>
    <property type="match status" value="1"/>
</dbReference>
<dbReference type="PANTHER" id="PTHR11261:SF3">
    <property type="entry name" value="RETINOL-BINDING PROTEIN 3"/>
    <property type="match status" value="1"/>
</dbReference>
<keyword evidence="2" id="KW-0378">Hydrolase</keyword>
<gene>
    <name evidence="2" type="primary">ctpB_1</name>
    <name evidence="2" type="ORF">L21SP5_00711</name>
</gene>
<dbReference type="PROSITE" id="PS51257">
    <property type="entry name" value="PROKAR_LIPOPROTEIN"/>
    <property type="match status" value="1"/>
</dbReference>
<dbReference type="InterPro" id="IPR029045">
    <property type="entry name" value="ClpP/crotonase-like_dom_sf"/>
</dbReference>
<dbReference type="InterPro" id="IPR005151">
    <property type="entry name" value="Tail-specific_protease"/>
</dbReference>
<dbReference type="GO" id="GO:0004252">
    <property type="term" value="F:serine-type endopeptidase activity"/>
    <property type="evidence" value="ECO:0007669"/>
    <property type="project" value="UniProtKB-EC"/>
</dbReference>